<protein>
    <recommendedName>
        <fullName evidence="5">C-type lectin domain-containing protein</fullName>
    </recommendedName>
</protein>
<feature type="compositionally biased region" description="Basic residues" evidence="1">
    <location>
        <begin position="382"/>
        <end position="394"/>
    </location>
</feature>
<evidence type="ECO:0008006" key="5">
    <source>
        <dbReference type="Google" id="ProtNLM"/>
    </source>
</evidence>
<feature type="compositionally biased region" description="Basic and acidic residues" evidence="1">
    <location>
        <begin position="412"/>
        <end position="433"/>
    </location>
</feature>
<keyword evidence="2" id="KW-1133">Transmembrane helix</keyword>
<evidence type="ECO:0000256" key="2">
    <source>
        <dbReference type="SAM" id="Phobius"/>
    </source>
</evidence>
<proteinExistence type="predicted"/>
<keyword evidence="4" id="KW-1185">Reference proteome</keyword>
<comment type="caution">
    <text evidence="3">The sequence shown here is derived from an EMBL/GenBank/DDBJ whole genome shotgun (WGS) entry which is preliminary data.</text>
</comment>
<feature type="transmembrane region" description="Helical" evidence="2">
    <location>
        <begin position="6"/>
        <end position="24"/>
    </location>
</feature>
<dbReference type="OrthoDB" id="10604629at2759"/>
<dbReference type="EMBL" id="CAJPWZ010002740">
    <property type="protein sequence ID" value="CAG2244531.1"/>
    <property type="molecule type" value="Genomic_DNA"/>
</dbReference>
<gene>
    <name evidence="3" type="ORF">MEDL_56594</name>
</gene>
<feature type="compositionally biased region" description="Basic and acidic residues" evidence="1">
    <location>
        <begin position="328"/>
        <end position="342"/>
    </location>
</feature>
<dbReference type="AlphaFoldDB" id="A0A8S3UP56"/>
<reference evidence="3" key="1">
    <citation type="submission" date="2021-03" db="EMBL/GenBank/DDBJ databases">
        <authorList>
            <person name="Bekaert M."/>
        </authorList>
    </citation>
    <scope>NUCLEOTIDE SEQUENCE</scope>
</reference>
<evidence type="ECO:0000313" key="4">
    <source>
        <dbReference type="Proteomes" id="UP000683360"/>
    </source>
</evidence>
<feature type="region of interest" description="Disordered" evidence="1">
    <location>
        <begin position="379"/>
        <end position="433"/>
    </location>
</feature>
<accession>A0A8S3UP56</accession>
<feature type="transmembrane region" description="Helical" evidence="2">
    <location>
        <begin position="275"/>
        <end position="299"/>
    </location>
</feature>
<organism evidence="3 4">
    <name type="scientific">Mytilus edulis</name>
    <name type="common">Blue mussel</name>
    <dbReference type="NCBI Taxonomy" id="6550"/>
    <lineage>
        <taxon>Eukaryota</taxon>
        <taxon>Metazoa</taxon>
        <taxon>Spiralia</taxon>
        <taxon>Lophotrochozoa</taxon>
        <taxon>Mollusca</taxon>
        <taxon>Bivalvia</taxon>
        <taxon>Autobranchia</taxon>
        <taxon>Pteriomorphia</taxon>
        <taxon>Mytilida</taxon>
        <taxon>Mytiloidea</taxon>
        <taxon>Mytilidae</taxon>
        <taxon>Mytilinae</taxon>
        <taxon>Mytilus</taxon>
    </lineage>
</organism>
<evidence type="ECO:0000313" key="3">
    <source>
        <dbReference type="EMBL" id="CAG2244531.1"/>
    </source>
</evidence>
<keyword evidence="2" id="KW-0812">Transmembrane</keyword>
<evidence type="ECO:0000256" key="1">
    <source>
        <dbReference type="SAM" id="MobiDB-lite"/>
    </source>
</evidence>
<sequence>MELSKLTVYLVIYLLHIYPVFLVAETSVSYYDIKLSWADARDFCFNQSGILESNQSEIRTLLDNKTADVWTGTYSTWSEWAAIWDCNVHPATVSAVFKNDDYSECQRFCLATEYFGYNGSFCYCMDKPRVSTLFTFCKSFPQAFIKVYKQNITGVMAPLLYTPEEELRCMSAQCQDGDILLRSENCRFIYEGICDFGISAGTYTMQTDAANLCNNSGSFLKWYDKSFCSSGKKNQLWTSATRDTYTRDLYESEKTESTTVTVVNKTQTNMDTTGTIMLMFILIGSLSLVVLVILAIFVYKFSKSDKKNTVGVVPNEKSSVNGTKKPSHHDDTDNIKGVSKENAVKENMRNFAMGGEGETKASSDDYDDIESKVCFNNSVTQKGRKQSKSSKLYKIKNSQPPKNVDNYDDMEDRIGGSKPGSEKKESKLQKNST</sequence>
<keyword evidence="2" id="KW-0472">Membrane</keyword>
<name>A0A8S3UP56_MYTED</name>
<feature type="region of interest" description="Disordered" evidence="1">
    <location>
        <begin position="308"/>
        <end position="342"/>
    </location>
</feature>
<dbReference type="Proteomes" id="UP000683360">
    <property type="component" value="Unassembled WGS sequence"/>
</dbReference>